<dbReference type="EMBL" id="CP124855">
    <property type="protein sequence ID" value="WHF51917.1"/>
    <property type="molecule type" value="Genomic_DNA"/>
</dbReference>
<evidence type="ECO:0000313" key="1">
    <source>
        <dbReference type="EMBL" id="WHF51917.1"/>
    </source>
</evidence>
<name>A0ABY8RD54_9FLAO</name>
<dbReference type="RefSeq" id="WP_282905228.1">
    <property type="nucleotide sequence ID" value="NZ_CP124855.1"/>
</dbReference>
<organism evidence="1 2">
    <name type="scientific">Chryseobacterium gotjawalense</name>
    <dbReference type="NCBI Taxonomy" id="3042315"/>
    <lineage>
        <taxon>Bacteria</taxon>
        <taxon>Pseudomonadati</taxon>
        <taxon>Bacteroidota</taxon>
        <taxon>Flavobacteriia</taxon>
        <taxon>Flavobacteriales</taxon>
        <taxon>Weeksellaceae</taxon>
        <taxon>Chryseobacterium group</taxon>
        <taxon>Chryseobacterium</taxon>
    </lineage>
</organism>
<dbReference type="Proteomes" id="UP001241656">
    <property type="component" value="Chromosome"/>
</dbReference>
<reference evidence="1 2" key="1">
    <citation type="submission" date="2023-05" db="EMBL/GenBank/DDBJ databases">
        <title>Genomic insight into Chryseobacterium sp. wdc7 isolated forest soil (Gotjawal).</title>
        <authorList>
            <person name="Park S.-J."/>
        </authorList>
    </citation>
    <scope>NUCLEOTIDE SEQUENCE [LARGE SCALE GENOMIC DNA]</scope>
    <source>
        <strain evidence="2">wdc7</strain>
    </source>
</reference>
<accession>A0ABY8RD54</accession>
<protein>
    <recommendedName>
        <fullName evidence="3">Bacteriocin</fullName>
    </recommendedName>
</protein>
<sequence>MKKLEKLKSKTINKKSLAKVLGALMAPDYTVYNTQCSTSSGGQSIDCDDCKKDK</sequence>
<keyword evidence="2" id="KW-1185">Reference proteome</keyword>
<evidence type="ECO:0008006" key="3">
    <source>
        <dbReference type="Google" id="ProtNLM"/>
    </source>
</evidence>
<proteinExistence type="predicted"/>
<gene>
    <name evidence="1" type="ORF">QGN23_01245</name>
</gene>
<evidence type="ECO:0000313" key="2">
    <source>
        <dbReference type="Proteomes" id="UP001241656"/>
    </source>
</evidence>